<keyword evidence="2" id="KW-0808">Transferase</keyword>
<dbReference type="AlphaFoldDB" id="A0A087TLV7"/>
<dbReference type="Proteomes" id="UP000054359">
    <property type="component" value="Unassembled WGS sequence"/>
</dbReference>
<evidence type="ECO:0000256" key="1">
    <source>
        <dbReference type="SAM" id="Phobius"/>
    </source>
</evidence>
<organism evidence="2 3">
    <name type="scientific">Stegodyphus mimosarum</name>
    <name type="common">African social velvet spider</name>
    <dbReference type="NCBI Taxonomy" id="407821"/>
    <lineage>
        <taxon>Eukaryota</taxon>
        <taxon>Metazoa</taxon>
        <taxon>Ecdysozoa</taxon>
        <taxon>Arthropoda</taxon>
        <taxon>Chelicerata</taxon>
        <taxon>Arachnida</taxon>
        <taxon>Araneae</taxon>
        <taxon>Araneomorphae</taxon>
        <taxon>Entelegynae</taxon>
        <taxon>Eresoidea</taxon>
        <taxon>Eresidae</taxon>
        <taxon>Stegodyphus</taxon>
    </lineage>
</organism>
<dbReference type="GO" id="GO:0016740">
    <property type="term" value="F:transferase activity"/>
    <property type="evidence" value="ECO:0007669"/>
    <property type="project" value="UniProtKB-KW"/>
</dbReference>
<sequence length="94" mass="11076">MIIWCLHGCVRFWKGHIANNNIPLLNFLWEASRISGWVSWIAANALLHSIWVGCLLLCQLYQVVWLAMTTNERMNCSRYRHFKKDKKGVIRSPF</sequence>
<name>A0A087TLV7_STEMI</name>
<keyword evidence="1" id="KW-0472">Membrane</keyword>
<dbReference type="STRING" id="407821.A0A087TLV7"/>
<proteinExistence type="predicted"/>
<keyword evidence="3" id="KW-1185">Reference proteome</keyword>
<evidence type="ECO:0000313" key="2">
    <source>
        <dbReference type="EMBL" id="KFM66096.1"/>
    </source>
</evidence>
<dbReference type="OMA" id="GHIANNN"/>
<evidence type="ECO:0000313" key="3">
    <source>
        <dbReference type="Proteomes" id="UP000054359"/>
    </source>
</evidence>
<keyword evidence="1" id="KW-0812">Transmembrane</keyword>
<keyword evidence="1" id="KW-1133">Transmembrane helix</keyword>
<dbReference type="EMBL" id="KK115813">
    <property type="protein sequence ID" value="KFM66096.1"/>
    <property type="molecule type" value="Genomic_DNA"/>
</dbReference>
<protein>
    <submittedName>
        <fullName evidence="2">Palmitoyltransferase ZDHHC17</fullName>
    </submittedName>
</protein>
<feature type="transmembrane region" description="Helical" evidence="1">
    <location>
        <begin position="45"/>
        <end position="68"/>
    </location>
</feature>
<feature type="non-terminal residue" evidence="2">
    <location>
        <position position="94"/>
    </location>
</feature>
<reference evidence="2 3" key="1">
    <citation type="submission" date="2013-11" db="EMBL/GenBank/DDBJ databases">
        <title>Genome sequencing of Stegodyphus mimosarum.</title>
        <authorList>
            <person name="Bechsgaard J."/>
        </authorList>
    </citation>
    <scope>NUCLEOTIDE SEQUENCE [LARGE SCALE GENOMIC DNA]</scope>
</reference>
<dbReference type="OrthoDB" id="6781668at2759"/>
<accession>A0A087TLV7</accession>
<gene>
    <name evidence="2" type="ORF">X975_25620</name>
</gene>